<dbReference type="CDD" id="cd09272">
    <property type="entry name" value="RNase_HI_RT_Ty1"/>
    <property type="match status" value="1"/>
</dbReference>
<dbReference type="OrthoDB" id="128794at2759"/>
<name>A0A6A3NJK0_9STRA</name>
<organism evidence="1 2">
    <name type="scientific">Phytophthora rubi</name>
    <dbReference type="NCBI Taxonomy" id="129364"/>
    <lineage>
        <taxon>Eukaryota</taxon>
        <taxon>Sar</taxon>
        <taxon>Stramenopiles</taxon>
        <taxon>Oomycota</taxon>
        <taxon>Peronosporomycetes</taxon>
        <taxon>Peronosporales</taxon>
        <taxon>Peronosporaceae</taxon>
        <taxon>Phytophthora</taxon>
    </lineage>
</organism>
<protein>
    <recommendedName>
        <fullName evidence="3">Reverse transcriptase Ty1/copia-type domain-containing protein</fullName>
    </recommendedName>
</protein>
<evidence type="ECO:0000313" key="2">
    <source>
        <dbReference type="Proteomes" id="UP000435112"/>
    </source>
</evidence>
<dbReference type="EMBL" id="QXFU01000199">
    <property type="protein sequence ID" value="KAE9040568.1"/>
    <property type="molecule type" value="Genomic_DNA"/>
</dbReference>
<sequence length="238" mass="26180">MTVIGPLQQLEARFYIKDMGDAMKVLGICIERTEDGHVRQHVDGVQTTQRRYAHGADQPNAAGNWLAIVDLHCTRPDNTAAVNYLTRLVARLCDGHCRYLRGTTSLGLLFKSGQGIGCKWHATIFSDADWAGDKSDAKSVSGAVLVLNGMVIAWSSKKQTSVAHSTMETEYVAAAMAVQDAAWVKQLLVEIGLWKANVAVNLQVDNQSAIESNVENETTNARSKHINVRYHYIRDVIA</sequence>
<dbReference type="Proteomes" id="UP000435112">
    <property type="component" value="Unassembled WGS sequence"/>
</dbReference>
<gene>
    <name evidence="1" type="ORF">PR002_g4894</name>
</gene>
<dbReference type="PANTHER" id="PTHR11439:SF440">
    <property type="entry name" value="INTEGRASE CATALYTIC DOMAIN-CONTAINING PROTEIN"/>
    <property type="match status" value="1"/>
</dbReference>
<dbReference type="PANTHER" id="PTHR11439">
    <property type="entry name" value="GAG-POL-RELATED RETROTRANSPOSON"/>
    <property type="match status" value="1"/>
</dbReference>
<proteinExistence type="predicted"/>
<evidence type="ECO:0008006" key="3">
    <source>
        <dbReference type="Google" id="ProtNLM"/>
    </source>
</evidence>
<dbReference type="AlphaFoldDB" id="A0A6A3NJK0"/>
<comment type="caution">
    <text evidence="1">The sequence shown here is derived from an EMBL/GenBank/DDBJ whole genome shotgun (WGS) entry which is preliminary data.</text>
</comment>
<evidence type="ECO:0000313" key="1">
    <source>
        <dbReference type="EMBL" id="KAE9040568.1"/>
    </source>
</evidence>
<accession>A0A6A3NJK0</accession>
<reference evidence="1 2" key="1">
    <citation type="submission" date="2018-09" db="EMBL/GenBank/DDBJ databases">
        <title>Genomic investigation of the strawberry pathogen Phytophthora fragariae indicates pathogenicity is determined by transcriptional variation in three key races.</title>
        <authorList>
            <person name="Adams T.M."/>
            <person name="Armitage A.D."/>
            <person name="Sobczyk M.K."/>
            <person name="Bates H.J."/>
            <person name="Dunwell J.M."/>
            <person name="Nellist C.F."/>
            <person name="Harrison R.J."/>
        </authorList>
    </citation>
    <scope>NUCLEOTIDE SEQUENCE [LARGE SCALE GENOMIC DNA]</scope>
    <source>
        <strain evidence="1 2">SCRP324</strain>
    </source>
</reference>